<evidence type="ECO:0000313" key="2">
    <source>
        <dbReference type="EMBL" id="SVD13893.1"/>
    </source>
</evidence>
<dbReference type="EMBL" id="UINC01131905">
    <property type="protein sequence ID" value="SVD13893.1"/>
    <property type="molecule type" value="Genomic_DNA"/>
</dbReference>
<protein>
    <recommendedName>
        <fullName evidence="1">N-acetyltransferase domain-containing protein</fullName>
    </recommendedName>
</protein>
<dbReference type="SUPFAM" id="SSF55729">
    <property type="entry name" value="Acyl-CoA N-acyltransferases (Nat)"/>
    <property type="match status" value="1"/>
</dbReference>
<dbReference type="GO" id="GO:0005737">
    <property type="term" value="C:cytoplasm"/>
    <property type="evidence" value="ECO:0007669"/>
    <property type="project" value="TreeGrafter"/>
</dbReference>
<dbReference type="GO" id="GO:1990189">
    <property type="term" value="F:protein N-terminal-serine acetyltransferase activity"/>
    <property type="evidence" value="ECO:0007669"/>
    <property type="project" value="TreeGrafter"/>
</dbReference>
<proteinExistence type="predicted"/>
<accession>A0A382SVU2</accession>
<organism evidence="2">
    <name type="scientific">marine metagenome</name>
    <dbReference type="NCBI Taxonomy" id="408172"/>
    <lineage>
        <taxon>unclassified sequences</taxon>
        <taxon>metagenomes</taxon>
        <taxon>ecological metagenomes</taxon>
    </lineage>
</organism>
<evidence type="ECO:0000259" key="1">
    <source>
        <dbReference type="Pfam" id="PF13302"/>
    </source>
</evidence>
<dbReference type="Gene3D" id="3.40.630.30">
    <property type="match status" value="1"/>
</dbReference>
<dbReference type="InterPro" id="IPR016181">
    <property type="entry name" value="Acyl_CoA_acyltransferase"/>
</dbReference>
<dbReference type="PANTHER" id="PTHR43441:SF11">
    <property type="entry name" value="RIBOSOMAL-PROTEIN-SERINE ACETYLTRANSFERASE"/>
    <property type="match status" value="1"/>
</dbReference>
<dbReference type="AlphaFoldDB" id="A0A382SVU2"/>
<dbReference type="GO" id="GO:0008999">
    <property type="term" value="F:protein-N-terminal-alanine acetyltransferase activity"/>
    <property type="evidence" value="ECO:0007669"/>
    <property type="project" value="TreeGrafter"/>
</dbReference>
<feature type="domain" description="N-acetyltransferase" evidence="1">
    <location>
        <begin position="2"/>
        <end position="34"/>
    </location>
</feature>
<name>A0A382SVU2_9ZZZZ</name>
<reference evidence="2" key="1">
    <citation type="submission" date="2018-05" db="EMBL/GenBank/DDBJ databases">
        <authorList>
            <person name="Lanie J.A."/>
            <person name="Ng W.-L."/>
            <person name="Kazmierczak K.M."/>
            <person name="Andrzejewski T.M."/>
            <person name="Davidsen T.M."/>
            <person name="Wayne K.J."/>
            <person name="Tettelin H."/>
            <person name="Glass J.I."/>
            <person name="Rusch D."/>
            <person name="Podicherti R."/>
            <person name="Tsui H.-C.T."/>
            <person name="Winkler M.E."/>
        </authorList>
    </citation>
    <scope>NUCLEOTIDE SEQUENCE</scope>
</reference>
<dbReference type="Pfam" id="PF13302">
    <property type="entry name" value="Acetyltransf_3"/>
    <property type="match status" value="1"/>
</dbReference>
<gene>
    <name evidence="2" type="ORF">METZ01_LOCUS366747</name>
</gene>
<dbReference type="InterPro" id="IPR000182">
    <property type="entry name" value="GNAT_dom"/>
</dbReference>
<sequence length="67" mass="7835">VDAGFRQPQLHRIWSTVDDENVASGRVLEKLGMQQEGLLRQDVNLRGQWRDSRILAILRHEWNLTPD</sequence>
<dbReference type="PANTHER" id="PTHR43441">
    <property type="entry name" value="RIBOSOMAL-PROTEIN-SERINE ACETYLTRANSFERASE"/>
    <property type="match status" value="1"/>
</dbReference>
<feature type="non-terminal residue" evidence="2">
    <location>
        <position position="1"/>
    </location>
</feature>
<dbReference type="InterPro" id="IPR051908">
    <property type="entry name" value="Ribosomal_N-acetyltransferase"/>
</dbReference>